<dbReference type="EMBL" id="JARJBC010000019">
    <property type="protein sequence ID" value="MDF3292705.1"/>
    <property type="molecule type" value="Genomic_DNA"/>
</dbReference>
<dbReference type="PANTHER" id="PTHR33393:SF11">
    <property type="entry name" value="POLYGLUTAMINE SYNTHESIS ACCESSORY PROTEIN RV0574C-RELATED"/>
    <property type="match status" value="1"/>
</dbReference>
<gene>
    <name evidence="3" type="ORF">P3G67_26480</name>
</gene>
<reference evidence="3 4" key="1">
    <citation type="submission" date="2023-03" db="EMBL/GenBank/DDBJ databases">
        <title>Draft genome sequence of Streptomyces sp. RB6PN23 isolated from peat swamp forest in Thailand.</title>
        <authorList>
            <person name="Klaysubun C."/>
            <person name="Duangmal K."/>
        </authorList>
    </citation>
    <scope>NUCLEOTIDE SEQUENCE [LARGE SCALE GENOMIC DNA]</scope>
    <source>
        <strain evidence="3 4">RB6PN23</strain>
    </source>
</reference>
<feature type="domain" description="Capsule synthesis protein CapA" evidence="2">
    <location>
        <begin position="7"/>
        <end position="288"/>
    </location>
</feature>
<comment type="caution">
    <text evidence="3">The sequence shown here is derived from an EMBL/GenBank/DDBJ whole genome shotgun (WGS) entry which is preliminary data.</text>
</comment>
<dbReference type="InterPro" id="IPR019079">
    <property type="entry name" value="Capsule_synth_CapA"/>
</dbReference>
<dbReference type="Proteomes" id="UP001216579">
    <property type="component" value="Unassembled WGS sequence"/>
</dbReference>
<accession>A0ABT5ZSY1</accession>
<evidence type="ECO:0000313" key="4">
    <source>
        <dbReference type="Proteomes" id="UP001216579"/>
    </source>
</evidence>
<dbReference type="SMART" id="SM00854">
    <property type="entry name" value="PGA_cap"/>
    <property type="match status" value="1"/>
</dbReference>
<dbReference type="InterPro" id="IPR052169">
    <property type="entry name" value="CW_Biosynth-Accessory"/>
</dbReference>
<keyword evidence="4" id="KW-1185">Reference proteome</keyword>
<dbReference type="Gene3D" id="3.60.21.10">
    <property type="match status" value="1"/>
</dbReference>
<dbReference type="PANTHER" id="PTHR33393">
    <property type="entry name" value="POLYGLUTAMINE SYNTHESIS ACCESSORY PROTEIN RV0574C-RELATED"/>
    <property type="match status" value="1"/>
</dbReference>
<dbReference type="Pfam" id="PF09587">
    <property type="entry name" value="PGA_cap"/>
    <property type="match status" value="1"/>
</dbReference>
<protein>
    <submittedName>
        <fullName evidence="3">CapA family protein</fullName>
    </submittedName>
</protein>
<evidence type="ECO:0000313" key="3">
    <source>
        <dbReference type="EMBL" id="MDF3292705.1"/>
    </source>
</evidence>
<evidence type="ECO:0000256" key="1">
    <source>
        <dbReference type="ARBA" id="ARBA00005662"/>
    </source>
</evidence>
<dbReference type="InterPro" id="IPR029052">
    <property type="entry name" value="Metallo-depent_PP-like"/>
</dbReference>
<proteinExistence type="inferred from homology"/>
<comment type="similarity">
    <text evidence="1">Belongs to the CapA family.</text>
</comment>
<name>A0ABT5ZSY1_9ACTN</name>
<sequence>MPGDTITVSLCGDVMLGRGIDQILPHPGDPALEESYIRDACAYVELAEAVNGPIPRPVDFCWPWGDALRILGEAAPDARVVNLETSVTRSDEFAPGKGVHYRMSPANLPCLAAAHPDVCTLANNHVLDFGQRGLEETLGTLAGAGLRTAGAGRDARTAQRPAIVPVQGNRRILVFSCGTASSGIPRDWAAKEKRVGVDFVARPTPAAADQVVERVRQLKRPDDIAIVSIHWGANWGYQISHDEVGFAHTLVDGGIDVVHGHSSHHPRPVEVYRGKLVLYGCGDFIDDYEGITGYEQYRDDLRLLYFASLMADTGTLTDLRMTALQARRMRLERTSRENREWLRVTLDRISRGFGSRVDSTHDGTLTLRWS</sequence>
<dbReference type="CDD" id="cd07381">
    <property type="entry name" value="MPP_CapA"/>
    <property type="match status" value="1"/>
</dbReference>
<dbReference type="RefSeq" id="WP_276095751.1">
    <property type="nucleotide sequence ID" value="NZ_JARJBC010000019.1"/>
</dbReference>
<dbReference type="SUPFAM" id="SSF56300">
    <property type="entry name" value="Metallo-dependent phosphatases"/>
    <property type="match status" value="1"/>
</dbReference>
<organism evidence="3 4">
    <name type="scientific">Streptomyces silvisoli</name>
    <dbReference type="NCBI Taxonomy" id="3034235"/>
    <lineage>
        <taxon>Bacteria</taxon>
        <taxon>Bacillati</taxon>
        <taxon>Actinomycetota</taxon>
        <taxon>Actinomycetes</taxon>
        <taxon>Kitasatosporales</taxon>
        <taxon>Streptomycetaceae</taxon>
        <taxon>Streptomyces</taxon>
    </lineage>
</organism>
<evidence type="ECO:0000259" key="2">
    <source>
        <dbReference type="SMART" id="SM00854"/>
    </source>
</evidence>